<evidence type="ECO:0000259" key="20">
    <source>
        <dbReference type="PROSITE" id="PS51349"/>
    </source>
</evidence>
<dbReference type="EMBL" id="ML994638">
    <property type="protein sequence ID" value="KAF2184305.1"/>
    <property type="molecule type" value="Genomic_DNA"/>
</dbReference>
<comment type="catalytic activity">
    <reaction evidence="12">
        <text>(S)-lactate + 2 Fe(III)-[cytochrome c] = 2 Fe(II)-[cytochrome c] + pyruvate + 2 H(+)</text>
        <dbReference type="Rhea" id="RHEA:19909"/>
        <dbReference type="Rhea" id="RHEA-COMP:10350"/>
        <dbReference type="Rhea" id="RHEA-COMP:14399"/>
        <dbReference type="ChEBI" id="CHEBI:15361"/>
        <dbReference type="ChEBI" id="CHEBI:15378"/>
        <dbReference type="ChEBI" id="CHEBI:16651"/>
        <dbReference type="ChEBI" id="CHEBI:29033"/>
        <dbReference type="ChEBI" id="CHEBI:29034"/>
        <dbReference type="EC" id="1.1.2.3"/>
    </reaction>
    <physiologicalReaction direction="left-to-right" evidence="12">
        <dbReference type="Rhea" id="RHEA:19910"/>
    </physiologicalReaction>
</comment>
<dbReference type="GO" id="GO:0004460">
    <property type="term" value="F:L-lactate dehydrogenase (cytochrome) activity"/>
    <property type="evidence" value="ECO:0007669"/>
    <property type="project" value="UniProtKB-EC"/>
</dbReference>
<dbReference type="InterPro" id="IPR018506">
    <property type="entry name" value="Cyt_B5_heme-BS"/>
</dbReference>
<organism evidence="21 22">
    <name type="scientific">Zopfia rhizophila CBS 207.26</name>
    <dbReference type="NCBI Taxonomy" id="1314779"/>
    <lineage>
        <taxon>Eukaryota</taxon>
        <taxon>Fungi</taxon>
        <taxon>Dikarya</taxon>
        <taxon>Ascomycota</taxon>
        <taxon>Pezizomycotina</taxon>
        <taxon>Dothideomycetes</taxon>
        <taxon>Dothideomycetes incertae sedis</taxon>
        <taxon>Zopfiaceae</taxon>
        <taxon>Zopfia</taxon>
    </lineage>
</organism>
<keyword evidence="11" id="KW-0496">Mitochondrion</keyword>
<dbReference type="Pfam" id="PF01070">
    <property type="entry name" value="FMN_dh"/>
    <property type="match status" value="1"/>
</dbReference>
<evidence type="ECO:0000256" key="13">
    <source>
        <dbReference type="ARBA" id="ARBA00061137"/>
    </source>
</evidence>
<evidence type="ECO:0000256" key="16">
    <source>
        <dbReference type="ARBA" id="ARBA00068515"/>
    </source>
</evidence>
<keyword evidence="10 17" id="KW-0408">Iron</keyword>
<gene>
    <name evidence="21" type="ORF">K469DRAFT_709035</name>
</gene>
<dbReference type="Gene3D" id="3.10.120.10">
    <property type="entry name" value="Cytochrome b5-like heme/steroid binding domain"/>
    <property type="match status" value="1"/>
</dbReference>
<dbReference type="SUPFAM" id="SSF55856">
    <property type="entry name" value="Cytochrome b5-like heme/steroid binding domain"/>
    <property type="match status" value="1"/>
</dbReference>
<evidence type="ECO:0000256" key="17">
    <source>
        <dbReference type="RuleBase" id="RU362121"/>
    </source>
</evidence>
<evidence type="ECO:0000256" key="9">
    <source>
        <dbReference type="ARBA" id="ARBA00023002"/>
    </source>
</evidence>
<dbReference type="PANTHER" id="PTHR10578">
    <property type="entry name" value="S -2-HYDROXY-ACID OXIDASE-RELATED"/>
    <property type="match status" value="1"/>
</dbReference>
<evidence type="ECO:0000256" key="6">
    <source>
        <dbReference type="ARBA" id="ARBA00022630"/>
    </source>
</evidence>
<dbReference type="PROSITE" id="PS51349">
    <property type="entry name" value="FMN_HYDROXY_ACID_DH_2"/>
    <property type="match status" value="1"/>
</dbReference>
<evidence type="ECO:0000259" key="19">
    <source>
        <dbReference type="PROSITE" id="PS50255"/>
    </source>
</evidence>
<dbReference type="PANTHER" id="PTHR10578:SF104">
    <property type="entry name" value="CYTOCHROME B2, MITOCHONDRIAL-RELATED"/>
    <property type="match status" value="1"/>
</dbReference>
<dbReference type="Gene3D" id="3.20.20.70">
    <property type="entry name" value="Aldolase class I"/>
    <property type="match status" value="1"/>
</dbReference>
<comment type="subunit">
    <text evidence="4">Homotetramer.</text>
</comment>
<dbReference type="GO" id="GO:0046872">
    <property type="term" value="F:metal ion binding"/>
    <property type="evidence" value="ECO:0007669"/>
    <property type="project" value="UniProtKB-UniRule"/>
</dbReference>
<comment type="similarity">
    <text evidence="14">In the N-terminal section; belongs to the cytochrome b5 family.</text>
</comment>
<feature type="domain" description="FMN hydroxy acid dehydrogenase" evidence="20">
    <location>
        <begin position="106"/>
        <end position="464"/>
    </location>
</feature>
<dbReference type="PROSITE" id="PS50255">
    <property type="entry name" value="CYTOCHROME_B5_2"/>
    <property type="match status" value="1"/>
</dbReference>
<reference evidence="21" key="1">
    <citation type="journal article" date="2020" name="Stud. Mycol.">
        <title>101 Dothideomycetes genomes: a test case for predicting lifestyles and emergence of pathogens.</title>
        <authorList>
            <person name="Haridas S."/>
            <person name="Albert R."/>
            <person name="Binder M."/>
            <person name="Bloem J."/>
            <person name="Labutti K."/>
            <person name="Salamov A."/>
            <person name="Andreopoulos B."/>
            <person name="Baker S."/>
            <person name="Barry K."/>
            <person name="Bills G."/>
            <person name="Bluhm B."/>
            <person name="Cannon C."/>
            <person name="Castanera R."/>
            <person name="Culley D."/>
            <person name="Daum C."/>
            <person name="Ezra D."/>
            <person name="Gonzalez J."/>
            <person name="Henrissat B."/>
            <person name="Kuo A."/>
            <person name="Liang C."/>
            <person name="Lipzen A."/>
            <person name="Lutzoni F."/>
            <person name="Magnuson J."/>
            <person name="Mondo S."/>
            <person name="Nolan M."/>
            <person name="Ohm R."/>
            <person name="Pangilinan J."/>
            <person name="Park H.-J."/>
            <person name="Ramirez L."/>
            <person name="Alfaro M."/>
            <person name="Sun H."/>
            <person name="Tritt A."/>
            <person name="Yoshinaga Y."/>
            <person name="Zwiers L.-H."/>
            <person name="Turgeon B."/>
            <person name="Goodwin S."/>
            <person name="Spatafora J."/>
            <person name="Crous P."/>
            <person name="Grigoriev I."/>
        </authorList>
    </citation>
    <scope>NUCLEOTIDE SEQUENCE</scope>
    <source>
        <strain evidence="21">CBS 207.26</strain>
    </source>
</reference>
<dbReference type="CDD" id="cd02922">
    <property type="entry name" value="FCB2_FMN"/>
    <property type="match status" value="1"/>
</dbReference>
<keyword evidence="5 17" id="KW-0349">Heme</keyword>
<dbReference type="GO" id="GO:0005758">
    <property type="term" value="C:mitochondrial intermembrane space"/>
    <property type="evidence" value="ECO:0007669"/>
    <property type="project" value="UniProtKB-SubCell"/>
</dbReference>
<evidence type="ECO:0000256" key="11">
    <source>
        <dbReference type="ARBA" id="ARBA00023128"/>
    </source>
</evidence>
<dbReference type="SMART" id="SM01117">
    <property type="entry name" value="Cyt-b5"/>
    <property type="match status" value="1"/>
</dbReference>
<evidence type="ECO:0000256" key="5">
    <source>
        <dbReference type="ARBA" id="ARBA00022617"/>
    </source>
</evidence>
<keyword evidence="8 17" id="KW-0479">Metal-binding</keyword>
<evidence type="ECO:0000256" key="8">
    <source>
        <dbReference type="ARBA" id="ARBA00022723"/>
    </source>
</evidence>
<protein>
    <recommendedName>
        <fullName evidence="16">L-lactate dehydrogenase (cytochrome)</fullName>
        <ecNumber evidence="15">1.1.2.3</ecNumber>
    </recommendedName>
</protein>
<dbReference type="InterPro" id="IPR036400">
    <property type="entry name" value="Cyt_B5-like_heme/steroid_sf"/>
</dbReference>
<evidence type="ECO:0000256" key="18">
    <source>
        <dbReference type="SAM" id="MobiDB-lite"/>
    </source>
</evidence>
<accession>A0A6A6DZW2</accession>
<evidence type="ECO:0000256" key="1">
    <source>
        <dbReference type="ARBA" id="ARBA00001917"/>
    </source>
</evidence>
<proteinExistence type="inferred from homology"/>
<keyword evidence="22" id="KW-1185">Reference proteome</keyword>
<comment type="similarity">
    <text evidence="17">Belongs to the cytochrome b5 family.</text>
</comment>
<name>A0A6A6DZW2_9PEZI</name>
<evidence type="ECO:0000256" key="3">
    <source>
        <dbReference type="ARBA" id="ARBA00004569"/>
    </source>
</evidence>
<evidence type="ECO:0000256" key="12">
    <source>
        <dbReference type="ARBA" id="ARBA00052399"/>
    </source>
</evidence>
<evidence type="ECO:0000313" key="21">
    <source>
        <dbReference type="EMBL" id="KAF2184305.1"/>
    </source>
</evidence>
<dbReference type="InterPro" id="IPR013785">
    <property type="entry name" value="Aldolase_TIM"/>
</dbReference>
<keyword evidence="7" id="KW-0288">FMN</keyword>
<evidence type="ECO:0000256" key="15">
    <source>
        <dbReference type="ARBA" id="ARBA00066458"/>
    </source>
</evidence>
<dbReference type="OrthoDB" id="1925334at2759"/>
<dbReference type="InterPro" id="IPR037396">
    <property type="entry name" value="FMN_HAD"/>
</dbReference>
<dbReference type="Proteomes" id="UP000800200">
    <property type="component" value="Unassembled WGS sequence"/>
</dbReference>
<dbReference type="EC" id="1.1.2.3" evidence="15"/>
<evidence type="ECO:0000256" key="2">
    <source>
        <dbReference type="ARBA" id="ARBA00001970"/>
    </source>
</evidence>
<keyword evidence="6" id="KW-0285">Flavoprotein</keyword>
<evidence type="ECO:0000256" key="10">
    <source>
        <dbReference type="ARBA" id="ARBA00023004"/>
    </source>
</evidence>
<dbReference type="InterPro" id="IPR037458">
    <property type="entry name" value="L-MDH/L-LDH_FMN-bd"/>
</dbReference>
<dbReference type="SUPFAM" id="SSF51395">
    <property type="entry name" value="FMN-linked oxidoreductases"/>
    <property type="match status" value="1"/>
</dbReference>
<dbReference type="Pfam" id="PF00173">
    <property type="entry name" value="Cyt-b5"/>
    <property type="match status" value="1"/>
</dbReference>
<sequence>MAKEKLISVETVREHSRAEDCWLVVDGKVWDFTDFLPEHPGGPSIILRYAGRDATQPYNEIHSPSLISDSLSQSKLIGTLDASTITSDWLKLPPKSTPELQLDQKPPLHTLISSHDLEEVASRTISKKAWAFYSSAATDCITHRANCETFDRIWWRPRVLRNVQSACTKTRILGVESSVPFFCAPAAMARLVDGEGEKGIARACAKAGVLQCISTNASFPASEICASVPSHPFFFQLYVNKDRTQTDRLLKSLPSTIRAIFVTVDAPIAGKREADERVRADESLSTPMSGAKAKNDKKGGALGRIMGGYIDPGLCWEDMKWLRSITSLPIVVKGIMSVEDAVMCAEAGIDGIVISNHGGRNLDGAPPSLRTLLQLRLARPEIFRKMEVYLDGGIRRGTDVLKAVCLGATAVGIGRPILYALNYGEEGVSHFIEIIRDELEVAMKLVGITNLGQTSLECLDLGEVETGLGLERWGVKSRL</sequence>
<comment type="cofactor">
    <cofactor evidence="2">
        <name>heme b</name>
        <dbReference type="ChEBI" id="CHEBI:60344"/>
    </cofactor>
</comment>
<dbReference type="InterPro" id="IPR001199">
    <property type="entry name" value="Cyt_B5-like_heme/steroid-bd"/>
</dbReference>
<keyword evidence="9" id="KW-0560">Oxidoreductase</keyword>
<dbReference type="InterPro" id="IPR000262">
    <property type="entry name" value="FMN-dep_DH"/>
</dbReference>
<feature type="domain" description="Cytochrome b5 heme-binding" evidence="19">
    <location>
        <begin position="4"/>
        <end position="81"/>
    </location>
</feature>
<evidence type="ECO:0000256" key="14">
    <source>
        <dbReference type="ARBA" id="ARBA00061589"/>
    </source>
</evidence>
<evidence type="ECO:0000313" key="22">
    <source>
        <dbReference type="Proteomes" id="UP000800200"/>
    </source>
</evidence>
<evidence type="ECO:0000256" key="7">
    <source>
        <dbReference type="ARBA" id="ARBA00022643"/>
    </source>
</evidence>
<evidence type="ECO:0000256" key="4">
    <source>
        <dbReference type="ARBA" id="ARBA00011881"/>
    </source>
</evidence>
<dbReference type="PROSITE" id="PS00191">
    <property type="entry name" value="CYTOCHROME_B5_1"/>
    <property type="match status" value="1"/>
</dbReference>
<feature type="region of interest" description="Disordered" evidence="18">
    <location>
        <begin position="276"/>
        <end position="295"/>
    </location>
</feature>
<dbReference type="AlphaFoldDB" id="A0A6A6DZW2"/>
<dbReference type="FunFam" id="3.20.20.70:FF:000062">
    <property type="entry name" value="Cytochrome b2, mitochondrial, putative"/>
    <property type="match status" value="1"/>
</dbReference>
<comment type="cofactor">
    <cofactor evidence="1">
        <name>FMN</name>
        <dbReference type="ChEBI" id="CHEBI:58210"/>
    </cofactor>
</comment>
<comment type="subcellular location">
    <subcellularLocation>
        <location evidence="3">Mitochondrion intermembrane space</location>
    </subcellularLocation>
</comment>
<comment type="similarity">
    <text evidence="13">In the C-terminal section; belongs to the FMN-dependent alpha-hydroxy acid dehydrogenase family.</text>
</comment>
<dbReference type="GO" id="GO:0020037">
    <property type="term" value="F:heme binding"/>
    <property type="evidence" value="ECO:0007669"/>
    <property type="project" value="UniProtKB-UniRule"/>
</dbReference>